<dbReference type="AlphaFoldDB" id="A0A9D1LI58"/>
<accession>A0A9D1LI58</accession>
<reference evidence="1" key="2">
    <citation type="journal article" date="2021" name="PeerJ">
        <title>Extensive microbial diversity within the chicken gut microbiome revealed by metagenomics and culture.</title>
        <authorList>
            <person name="Gilroy R."/>
            <person name="Ravi A."/>
            <person name="Getino M."/>
            <person name="Pursley I."/>
            <person name="Horton D.L."/>
            <person name="Alikhan N.F."/>
            <person name="Baker D."/>
            <person name="Gharbi K."/>
            <person name="Hall N."/>
            <person name="Watson M."/>
            <person name="Adriaenssens E.M."/>
            <person name="Foster-Nyarko E."/>
            <person name="Jarju S."/>
            <person name="Secka A."/>
            <person name="Antonio M."/>
            <person name="Oren A."/>
            <person name="Chaudhuri R.R."/>
            <person name="La Ragione R."/>
            <person name="Hildebrand F."/>
            <person name="Pallen M.J."/>
        </authorList>
    </citation>
    <scope>NUCLEOTIDE SEQUENCE</scope>
    <source>
        <strain evidence="1">CHK193-30670</strain>
    </source>
</reference>
<evidence type="ECO:0000313" key="1">
    <source>
        <dbReference type="EMBL" id="HIU40450.1"/>
    </source>
</evidence>
<sequence>MSRGKKFEFSQEQIDYIINNWGKESAYSMKNKFGCSWYAICNVAKQHGLSMPESDKWTKQQVDELVKMSDKMHYEKIAQILGKTNNAVYLKAKRLNITLIQDRREWTEEEIIFLKEKWGNNSINFIAKKVKHSVNAVKIKAYRLGLGPAVLNTDLLLVSDIVEMLGVSRDRICTTWCNLGLKLKRHKISDKKSYYYIKEKDLIEFLKANQNQWDSRNLELYTFGYEEEWLVEKRKKDRKTNPLWYRRWTIKEKNHAMELLKSGKNYDEIAARTNRTVQAVSYMLRSEGYSYRLNRYWKGQELKFLKDNFEIMKYSDIADSLGRTTKAVSAKAEEMGYQKRYISNQTRKKRGIK</sequence>
<dbReference type="Proteomes" id="UP000824074">
    <property type="component" value="Unassembled WGS sequence"/>
</dbReference>
<dbReference type="EMBL" id="DVMT01000040">
    <property type="protein sequence ID" value="HIU40450.1"/>
    <property type="molecule type" value="Genomic_DNA"/>
</dbReference>
<organism evidence="1 2">
    <name type="scientific">Candidatus Aphodocola excrementigallinarum</name>
    <dbReference type="NCBI Taxonomy" id="2840670"/>
    <lineage>
        <taxon>Bacteria</taxon>
        <taxon>Bacillati</taxon>
        <taxon>Bacillota</taxon>
        <taxon>Bacilli</taxon>
        <taxon>Candidatus Aphodocola</taxon>
    </lineage>
</organism>
<gene>
    <name evidence="1" type="ORF">IAB68_04040</name>
</gene>
<protein>
    <submittedName>
        <fullName evidence="1">Uncharacterized protein</fullName>
    </submittedName>
</protein>
<evidence type="ECO:0000313" key="2">
    <source>
        <dbReference type="Proteomes" id="UP000824074"/>
    </source>
</evidence>
<proteinExistence type="predicted"/>
<name>A0A9D1LI58_9FIRM</name>
<comment type="caution">
    <text evidence="1">The sequence shown here is derived from an EMBL/GenBank/DDBJ whole genome shotgun (WGS) entry which is preliminary data.</text>
</comment>
<reference evidence="1" key="1">
    <citation type="submission" date="2020-10" db="EMBL/GenBank/DDBJ databases">
        <authorList>
            <person name="Gilroy R."/>
        </authorList>
    </citation>
    <scope>NUCLEOTIDE SEQUENCE</scope>
    <source>
        <strain evidence="1">CHK193-30670</strain>
    </source>
</reference>